<dbReference type="AlphaFoldDB" id="A0A382H027"/>
<evidence type="ECO:0000256" key="1">
    <source>
        <dbReference type="SAM" id="MobiDB-lite"/>
    </source>
</evidence>
<feature type="region of interest" description="Disordered" evidence="1">
    <location>
        <begin position="1"/>
        <end position="23"/>
    </location>
</feature>
<name>A0A382H027_9ZZZZ</name>
<sequence length="108" mass="11406">MATTLDTQVGLAPGTGKPVGSVGVQRGGLRSEFYTNLEGANKRVTTSIEDTPVIGGTTVSRVNLDTNKYTIMHHRDIKSLDAGLTVFGGTEEDSKGTFGFELSLPFGN</sequence>
<evidence type="ECO:0000313" key="2">
    <source>
        <dbReference type="EMBL" id="SVB80648.1"/>
    </source>
</evidence>
<reference evidence="2" key="1">
    <citation type="submission" date="2018-05" db="EMBL/GenBank/DDBJ databases">
        <authorList>
            <person name="Lanie J.A."/>
            <person name="Ng W.-L."/>
            <person name="Kazmierczak K.M."/>
            <person name="Andrzejewski T.M."/>
            <person name="Davidsen T.M."/>
            <person name="Wayne K.J."/>
            <person name="Tettelin H."/>
            <person name="Glass J.I."/>
            <person name="Rusch D."/>
            <person name="Podicherti R."/>
            <person name="Tsui H.-C.T."/>
            <person name="Winkler M.E."/>
        </authorList>
    </citation>
    <scope>NUCLEOTIDE SEQUENCE</scope>
</reference>
<gene>
    <name evidence="2" type="ORF">METZ01_LOCUS233502</name>
</gene>
<dbReference type="EMBL" id="UINC01058414">
    <property type="protein sequence ID" value="SVB80648.1"/>
    <property type="molecule type" value="Genomic_DNA"/>
</dbReference>
<proteinExistence type="predicted"/>
<accession>A0A382H027</accession>
<organism evidence="2">
    <name type="scientific">marine metagenome</name>
    <dbReference type="NCBI Taxonomy" id="408172"/>
    <lineage>
        <taxon>unclassified sequences</taxon>
        <taxon>metagenomes</taxon>
        <taxon>ecological metagenomes</taxon>
    </lineage>
</organism>
<protein>
    <submittedName>
        <fullName evidence="2">Uncharacterized protein</fullName>
    </submittedName>
</protein>